<proteinExistence type="predicted"/>
<name>A0A9I9EEI0_CUCME</name>
<organism evidence="1">
    <name type="scientific">Cucumis melo</name>
    <name type="common">Muskmelon</name>
    <dbReference type="NCBI Taxonomy" id="3656"/>
    <lineage>
        <taxon>Eukaryota</taxon>
        <taxon>Viridiplantae</taxon>
        <taxon>Streptophyta</taxon>
        <taxon>Embryophyta</taxon>
        <taxon>Tracheophyta</taxon>
        <taxon>Spermatophyta</taxon>
        <taxon>Magnoliopsida</taxon>
        <taxon>eudicotyledons</taxon>
        <taxon>Gunneridae</taxon>
        <taxon>Pentapetalae</taxon>
        <taxon>rosids</taxon>
        <taxon>fabids</taxon>
        <taxon>Cucurbitales</taxon>
        <taxon>Cucurbitaceae</taxon>
        <taxon>Benincaseae</taxon>
        <taxon>Cucumis</taxon>
    </lineage>
</organism>
<protein>
    <submittedName>
        <fullName evidence="1">Uncharacterized protein</fullName>
    </submittedName>
</protein>
<dbReference type="Gene3D" id="1.10.20.10">
    <property type="entry name" value="Histone, subunit A"/>
    <property type="match status" value="1"/>
</dbReference>
<dbReference type="PANTHER" id="PTHR44579:SF2">
    <property type="entry name" value="OS01G0730500 PROTEIN"/>
    <property type="match status" value="1"/>
</dbReference>
<dbReference type="AlphaFoldDB" id="A0A9I9EEI0"/>
<evidence type="ECO:0000313" key="1">
    <source>
        <dbReference type="EnsemblPlants" id="MELO3C032647.2.1"/>
    </source>
</evidence>
<dbReference type="PANTHER" id="PTHR44579">
    <property type="entry name" value="OS01G0730500 PROTEIN"/>
    <property type="match status" value="1"/>
</dbReference>
<accession>A0A9I9EEI0</accession>
<dbReference type="Gramene" id="MELO3C032647.2.1">
    <property type="protein sequence ID" value="MELO3C032647.2.1"/>
    <property type="gene ID" value="MELO3C032647.2"/>
</dbReference>
<dbReference type="GO" id="GO:0046982">
    <property type="term" value="F:protein heterodimerization activity"/>
    <property type="evidence" value="ECO:0007669"/>
    <property type="project" value="InterPro"/>
</dbReference>
<reference evidence="1" key="1">
    <citation type="submission" date="2023-03" db="UniProtKB">
        <authorList>
            <consortium name="EnsemblPlants"/>
        </authorList>
    </citation>
    <scope>IDENTIFICATION</scope>
</reference>
<dbReference type="SUPFAM" id="SSF47113">
    <property type="entry name" value="Histone-fold"/>
    <property type="match status" value="1"/>
</dbReference>
<dbReference type="InterPro" id="IPR009072">
    <property type="entry name" value="Histone-fold"/>
</dbReference>
<dbReference type="EnsemblPlants" id="MELO3C032647.2.1">
    <property type="protein sequence ID" value="MELO3C032647.2.1"/>
    <property type="gene ID" value="MELO3C032647.2"/>
</dbReference>
<sequence>MSNVRFWREKTLFSDSTFFMTVIYCHKSSISPKIRALSHANPFNSSKPTNHVFFFQVARRSQSSFSPSYPTVLKYVERPLTQTKKGFIDRIGGGGPKKKPVSRSVKASLQFPVGRIDRYLKNVDCIHWTSAAQLSLLEDEMHRVERVNVAFMLSGMESSAVDVFRLANSRWEKRQAKVLEKAKVRMMKKKKNFDTDDSYWSSLWGRPKDQRNSVRTWWKGLQTCRVQYNLTITTSQEFVLQTHLGRTKHEVKVNLYSLRNLVLYESLFLTRFCQNPFEQRSHICDNSL</sequence>